<protein>
    <submittedName>
        <fullName evidence="5">Semaphorin-3G</fullName>
    </submittedName>
</protein>
<dbReference type="GO" id="GO:0030215">
    <property type="term" value="F:semaphorin receptor binding"/>
    <property type="evidence" value="ECO:0007669"/>
    <property type="project" value="InterPro"/>
</dbReference>
<name>A0A4Z2GNM7_9TELE</name>
<dbReference type="GO" id="GO:0001755">
    <property type="term" value="P:neural crest cell migration"/>
    <property type="evidence" value="ECO:0007669"/>
    <property type="project" value="TreeGrafter"/>
</dbReference>
<evidence type="ECO:0000259" key="4">
    <source>
        <dbReference type="PROSITE" id="PS51004"/>
    </source>
</evidence>
<evidence type="ECO:0000313" key="6">
    <source>
        <dbReference type="Proteomes" id="UP000314294"/>
    </source>
</evidence>
<dbReference type="InterPro" id="IPR036352">
    <property type="entry name" value="Semap_dom_sf"/>
</dbReference>
<dbReference type="AlphaFoldDB" id="A0A4Z2GNM7"/>
<keyword evidence="6" id="KW-1185">Reference proteome</keyword>
<proteinExistence type="predicted"/>
<dbReference type="InterPro" id="IPR015943">
    <property type="entry name" value="WD40/YVTN_repeat-like_dom_sf"/>
</dbReference>
<dbReference type="PROSITE" id="PS51004">
    <property type="entry name" value="SEMA"/>
    <property type="match status" value="1"/>
</dbReference>
<dbReference type="InterPro" id="IPR001627">
    <property type="entry name" value="Semap_dom"/>
</dbReference>
<gene>
    <name evidence="5" type="primary">SEMA3G</name>
    <name evidence="5" type="ORF">EYF80_035382</name>
</gene>
<keyword evidence="1" id="KW-0325">Glycoprotein</keyword>
<evidence type="ECO:0000313" key="5">
    <source>
        <dbReference type="EMBL" id="TNN54413.1"/>
    </source>
</evidence>
<feature type="signal peptide" evidence="3">
    <location>
        <begin position="1"/>
        <end position="22"/>
    </location>
</feature>
<reference evidence="5 6" key="1">
    <citation type="submission" date="2019-03" db="EMBL/GenBank/DDBJ databases">
        <title>First draft genome of Liparis tanakae, snailfish: a comprehensive survey of snailfish specific genes.</title>
        <authorList>
            <person name="Kim W."/>
            <person name="Song I."/>
            <person name="Jeong J.-H."/>
            <person name="Kim D."/>
            <person name="Kim S."/>
            <person name="Ryu S."/>
            <person name="Song J.Y."/>
            <person name="Lee S.K."/>
        </authorList>
    </citation>
    <scope>NUCLEOTIDE SEQUENCE [LARGE SCALE GENOMIC DNA]</scope>
    <source>
        <tissue evidence="5">Muscle</tissue>
    </source>
</reference>
<dbReference type="EMBL" id="SRLO01000485">
    <property type="protein sequence ID" value="TNN54413.1"/>
    <property type="molecule type" value="Genomic_DNA"/>
</dbReference>
<feature type="chain" id="PRO_5021504314" evidence="3">
    <location>
        <begin position="23"/>
        <end position="189"/>
    </location>
</feature>
<dbReference type="GO" id="GO:0071526">
    <property type="term" value="P:semaphorin-plexin signaling pathway"/>
    <property type="evidence" value="ECO:0007669"/>
    <property type="project" value="TreeGrafter"/>
</dbReference>
<sequence length="189" mass="20860">MEGFTSFFNMILVALLVATVSSTKLNVPRLRLSYADLLSTNRSSIFSGHHGQLSLTAVFLDEYRDRLFLGGKDILYSLLLGPASSESKEIYWPPLPGNREDCIQTGKEPQTECANFVRLLQPFNRTHLLACGTGAFQPMCAFINVGHRGEHVFTMDPTNVENGRGKVPHDPSLPFASTFNGMSCVGVYL</sequence>
<organism evidence="5 6">
    <name type="scientific">Liparis tanakae</name>
    <name type="common">Tanaka's snailfish</name>
    <dbReference type="NCBI Taxonomy" id="230148"/>
    <lineage>
        <taxon>Eukaryota</taxon>
        <taxon>Metazoa</taxon>
        <taxon>Chordata</taxon>
        <taxon>Craniata</taxon>
        <taxon>Vertebrata</taxon>
        <taxon>Euteleostomi</taxon>
        <taxon>Actinopterygii</taxon>
        <taxon>Neopterygii</taxon>
        <taxon>Teleostei</taxon>
        <taxon>Neoteleostei</taxon>
        <taxon>Acanthomorphata</taxon>
        <taxon>Eupercaria</taxon>
        <taxon>Perciformes</taxon>
        <taxon>Cottioidei</taxon>
        <taxon>Cottales</taxon>
        <taxon>Liparidae</taxon>
        <taxon>Liparis</taxon>
    </lineage>
</organism>
<evidence type="ECO:0000256" key="3">
    <source>
        <dbReference type="SAM" id="SignalP"/>
    </source>
</evidence>
<feature type="domain" description="Sema" evidence="4">
    <location>
        <begin position="29"/>
        <end position="189"/>
    </location>
</feature>
<comment type="caution">
    <text evidence="2">Lacks conserved residue(s) required for the propagation of feature annotation.</text>
</comment>
<dbReference type="SUPFAM" id="SSF101912">
    <property type="entry name" value="Sema domain"/>
    <property type="match status" value="1"/>
</dbReference>
<keyword evidence="3" id="KW-0732">Signal</keyword>
<dbReference type="GO" id="GO:0005886">
    <property type="term" value="C:plasma membrane"/>
    <property type="evidence" value="ECO:0007669"/>
    <property type="project" value="TreeGrafter"/>
</dbReference>
<evidence type="ECO:0000256" key="1">
    <source>
        <dbReference type="ARBA" id="ARBA00023180"/>
    </source>
</evidence>
<evidence type="ECO:0000256" key="2">
    <source>
        <dbReference type="PROSITE-ProRule" id="PRU00352"/>
    </source>
</evidence>
<comment type="caution">
    <text evidence="5">The sequence shown here is derived from an EMBL/GenBank/DDBJ whole genome shotgun (WGS) entry which is preliminary data.</text>
</comment>
<dbReference type="Proteomes" id="UP000314294">
    <property type="component" value="Unassembled WGS sequence"/>
</dbReference>
<dbReference type="OrthoDB" id="9988752at2759"/>
<dbReference type="InterPro" id="IPR027231">
    <property type="entry name" value="Semaphorin"/>
</dbReference>
<dbReference type="PANTHER" id="PTHR11036">
    <property type="entry name" value="SEMAPHORIN"/>
    <property type="match status" value="1"/>
</dbReference>
<dbReference type="Gene3D" id="2.130.10.10">
    <property type="entry name" value="YVTN repeat-like/Quinoprotein amine dehydrogenase"/>
    <property type="match status" value="1"/>
</dbReference>
<dbReference type="GO" id="GO:0030335">
    <property type="term" value="P:positive regulation of cell migration"/>
    <property type="evidence" value="ECO:0007669"/>
    <property type="project" value="TreeGrafter"/>
</dbReference>
<dbReference type="GO" id="GO:0007411">
    <property type="term" value="P:axon guidance"/>
    <property type="evidence" value="ECO:0007669"/>
    <property type="project" value="TreeGrafter"/>
</dbReference>
<dbReference type="PANTHER" id="PTHR11036:SF20">
    <property type="entry name" value="SEMAPHORIN-3G"/>
    <property type="match status" value="1"/>
</dbReference>
<accession>A0A4Z2GNM7</accession>
<dbReference type="GO" id="GO:0045499">
    <property type="term" value="F:chemorepellent activity"/>
    <property type="evidence" value="ECO:0007669"/>
    <property type="project" value="TreeGrafter"/>
</dbReference>